<dbReference type="CDD" id="cd06445">
    <property type="entry name" value="ATase"/>
    <property type="match status" value="1"/>
</dbReference>
<keyword evidence="1" id="KW-0227">DNA damage</keyword>
<dbReference type="PANTHER" id="PTHR42942:SF1">
    <property type="entry name" value="ALKYLTRANSFERASE-LIKE PROTEIN 1"/>
    <property type="match status" value="1"/>
</dbReference>
<keyword evidence="5" id="KW-1185">Reference proteome</keyword>
<dbReference type="AlphaFoldDB" id="A0A2U2RKT9"/>
<dbReference type="GO" id="GO:0032259">
    <property type="term" value="P:methylation"/>
    <property type="evidence" value="ECO:0007669"/>
    <property type="project" value="UniProtKB-KW"/>
</dbReference>
<evidence type="ECO:0000313" key="5">
    <source>
        <dbReference type="Proteomes" id="UP000245590"/>
    </source>
</evidence>
<dbReference type="SUPFAM" id="SSF46767">
    <property type="entry name" value="Methylated DNA-protein cysteine methyltransferase, C-terminal domain"/>
    <property type="match status" value="1"/>
</dbReference>
<dbReference type="InterPro" id="IPR036388">
    <property type="entry name" value="WH-like_DNA-bd_sf"/>
</dbReference>
<dbReference type="InterPro" id="IPR014048">
    <property type="entry name" value="MethylDNA_cys_MeTrfase_DNA-bd"/>
</dbReference>
<feature type="domain" description="Methylated-DNA-[protein]-cysteine S-methyltransferase DNA binding" evidence="3">
    <location>
        <begin position="7"/>
        <end position="62"/>
    </location>
</feature>
<feature type="compositionally biased region" description="Pro residues" evidence="2">
    <location>
        <begin position="119"/>
        <end position="134"/>
    </location>
</feature>
<protein>
    <submittedName>
        <fullName evidence="4">Cysteine methyltransferase</fullName>
    </submittedName>
</protein>
<evidence type="ECO:0000259" key="3">
    <source>
        <dbReference type="Pfam" id="PF01035"/>
    </source>
</evidence>
<dbReference type="Proteomes" id="UP000245590">
    <property type="component" value="Unassembled WGS sequence"/>
</dbReference>
<accession>A0A2U2RKT9</accession>
<feature type="region of interest" description="Disordered" evidence="2">
    <location>
        <begin position="98"/>
        <end position="134"/>
    </location>
</feature>
<keyword evidence="4" id="KW-0808">Transferase</keyword>
<keyword evidence="4" id="KW-0489">Methyltransferase</keyword>
<dbReference type="RefSeq" id="WP_109275080.1">
    <property type="nucleotide sequence ID" value="NZ_QFKX01000002.1"/>
</dbReference>
<dbReference type="EMBL" id="QFKX01000002">
    <property type="protein sequence ID" value="PWH06487.1"/>
    <property type="molecule type" value="Genomic_DNA"/>
</dbReference>
<dbReference type="PANTHER" id="PTHR42942">
    <property type="entry name" value="6-O-METHYLGUANINE DNA METHYLTRANSFERASE"/>
    <property type="match status" value="1"/>
</dbReference>
<organism evidence="4 5">
    <name type="scientific">Brachybacterium endophyticum</name>
    <dbReference type="NCBI Taxonomy" id="2182385"/>
    <lineage>
        <taxon>Bacteria</taxon>
        <taxon>Bacillati</taxon>
        <taxon>Actinomycetota</taxon>
        <taxon>Actinomycetes</taxon>
        <taxon>Micrococcales</taxon>
        <taxon>Dermabacteraceae</taxon>
        <taxon>Brachybacterium</taxon>
    </lineage>
</organism>
<name>A0A2U2RKT9_9MICO</name>
<dbReference type="InterPro" id="IPR036217">
    <property type="entry name" value="MethylDNA_cys_MeTrfase_DNAb"/>
</dbReference>
<dbReference type="GO" id="GO:0008168">
    <property type="term" value="F:methyltransferase activity"/>
    <property type="evidence" value="ECO:0007669"/>
    <property type="project" value="UniProtKB-KW"/>
</dbReference>
<evidence type="ECO:0000256" key="2">
    <source>
        <dbReference type="SAM" id="MobiDB-lite"/>
    </source>
</evidence>
<proteinExistence type="predicted"/>
<feature type="compositionally biased region" description="Basic and acidic residues" evidence="2">
    <location>
        <begin position="98"/>
        <end position="116"/>
    </location>
</feature>
<evidence type="ECO:0000256" key="1">
    <source>
        <dbReference type="ARBA" id="ARBA00022763"/>
    </source>
</evidence>
<sequence length="134" mass="14668">MDDLTVERVLRTVEVIPPGRVASYGQVGDVCGLGARQVGRIMSQWGSGVPWWRVTSADGDLPVPLVARARVRWDEEGIELKPNGRGCRMRRYRADHGQLSADAERVWADLPEHENPPEGADPPEQPAPAPAPDA</sequence>
<dbReference type="OrthoDB" id="9132167at2"/>
<gene>
    <name evidence="4" type="ORF">DEO23_05830</name>
</gene>
<dbReference type="Pfam" id="PF01035">
    <property type="entry name" value="DNA_binding_1"/>
    <property type="match status" value="1"/>
</dbReference>
<dbReference type="GO" id="GO:0006281">
    <property type="term" value="P:DNA repair"/>
    <property type="evidence" value="ECO:0007669"/>
    <property type="project" value="InterPro"/>
</dbReference>
<reference evidence="4 5" key="1">
    <citation type="submission" date="2018-05" db="EMBL/GenBank/DDBJ databases">
        <title>Brachybacterium sp. M1HQ-2T, whole genome shotgun sequence.</title>
        <authorList>
            <person name="Tuo L."/>
        </authorList>
    </citation>
    <scope>NUCLEOTIDE SEQUENCE [LARGE SCALE GENOMIC DNA]</scope>
    <source>
        <strain evidence="4 5">M1HQ-2</strain>
    </source>
</reference>
<dbReference type="InterPro" id="IPR052520">
    <property type="entry name" value="ATL_DNA_repair"/>
</dbReference>
<evidence type="ECO:0000313" key="4">
    <source>
        <dbReference type="EMBL" id="PWH06487.1"/>
    </source>
</evidence>
<comment type="caution">
    <text evidence="4">The sequence shown here is derived from an EMBL/GenBank/DDBJ whole genome shotgun (WGS) entry which is preliminary data.</text>
</comment>
<dbReference type="Gene3D" id="1.10.10.10">
    <property type="entry name" value="Winged helix-like DNA-binding domain superfamily/Winged helix DNA-binding domain"/>
    <property type="match status" value="1"/>
</dbReference>